<name>A0A951USJ2_9CYAN</name>
<dbReference type="PANTHER" id="PTHR43642:SF1">
    <property type="entry name" value="HYBRID SIGNAL TRANSDUCTION HISTIDINE KINASE G"/>
    <property type="match status" value="1"/>
</dbReference>
<evidence type="ECO:0000259" key="6">
    <source>
        <dbReference type="PROSITE" id="PS50109"/>
    </source>
</evidence>
<dbReference type="GO" id="GO:0000160">
    <property type="term" value="P:phosphorelay signal transduction system"/>
    <property type="evidence" value="ECO:0007669"/>
    <property type="project" value="UniProtKB-KW"/>
</dbReference>
<dbReference type="Gene3D" id="3.30.450.40">
    <property type="match status" value="1"/>
</dbReference>
<gene>
    <name evidence="7" type="ORF">KME60_00175</name>
</gene>
<dbReference type="SMART" id="SM00065">
    <property type="entry name" value="GAF"/>
    <property type="match status" value="1"/>
</dbReference>
<dbReference type="PROSITE" id="PS00108">
    <property type="entry name" value="PROTEIN_KINASE_ST"/>
    <property type="match status" value="1"/>
</dbReference>
<protein>
    <recommendedName>
        <fullName evidence="2">histidine kinase</fullName>
        <ecNumber evidence="2">2.7.13.3</ecNumber>
    </recommendedName>
</protein>
<dbReference type="InterPro" id="IPR027417">
    <property type="entry name" value="P-loop_NTPase"/>
</dbReference>
<dbReference type="CDD" id="cd14014">
    <property type="entry name" value="STKc_PknB_like"/>
    <property type="match status" value="1"/>
</dbReference>
<organism evidence="7 8">
    <name type="scientific">Cyanomargarita calcarea GSE-NOS-MK-12-04C</name>
    <dbReference type="NCBI Taxonomy" id="2839659"/>
    <lineage>
        <taxon>Bacteria</taxon>
        <taxon>Bacillati</taxon>
        <taxon>Cyanobacteriota</taxon>
        <taxon>Cyanophyceae</taxon>
        <taxon>Nostocales</taxon>
        <taxon>Cyanomargaritaceae</taxon>
        <taxon>Cyanomargarita</taxon>
    </lineage>
</organism>
<dbReference type="InterPro" id="IPR029016">
    <property type="entry name" value="GAF-like_dom_sf"/>
</dbReference>
<dbReference type="EC" id="2.7.13.3" evidence="2"/>
<dbReference type="SUPFAM" id="SSF55781">
    <property type="entry name" value="GAF domain-like"/>
    <property type="match status" value="1"/>
</dbReference>
<keyword evidence="4" id="KW-0902">Two-component regulatory system</keyword>
<dbReference type="InterPro" id="IPR008271">
    <property type="entry name" value="Ser/Thr_kinase_AS"/>
</dbReference>
<dbReference type="PROSITE" id="PS50011">
    <property type="entry name" value="PROTEIN_KINASE_DOM"/>
    <property type="match status" value="1"/>
</dbReference>
<dbReference type="InterPro" id="IPR000719">
    <property type="entry name" value="Prot_kinase_dom"/>
</dbReference>
<dbReference type="PRINTS" id="PR00344">
    <property type="entry name" value="BCTRLSENSOR"/>
</dbReference>
<keyword evidence="3" id="KW-0418">Kinase</keyword>
<dbReference type="InterPro" id="IPR005467">
    <property type="entry name" value="His_kinase_dom"/>
</dbReference>
<reference evidence="7" key="1">
    <citation type="submission" date="2021-05" db="EMBL/GenBank/DDBJ databases">
        <authorList>
            <person name="Pietrasiak N."/>
            <person name="Ward R."/>
            <person name="Stajich J.E."/>
            <person name="Kurbessoian T."/>
        </authorList>
    </citation>
    <scope>NUCLEOTIDE SEQUENCE</scope>
    <source>
        <strain evidence="7">GSE-NOS-MK-12-04C</strain>
    </source>
</reference>
<evidence type="ECO:0000259" key="5">
    <source>
        <dbReference type="PROSITE" id="PS50011"/>
    </source>
</evidence>
<dbReference type="Gene3D" id="1.10.287.130">
    <property type="match status" value="1"/>
</dbReference>
<dbReference type="Pfam" id="PF13191">
    <property type="entry name" value="AAA_16"/>
    <property type="match status" value="1"/>
</dbReference>
<dbReference type="InterPro" id="IPR003018">
    <property type="entry name" value="GAF"/>
</dbReference>
<dbReference type="SMART" id="SM00220">
    <property type="entry name" value="S_TKc"/>
    <property type="match status" value="1"/>
</dbReference>
<evidence type="ECO:0000256" key="3">
    <source>
        <dbReference type="ARBA" id="ARBA00022777"/>
    </source>
</evidence>
<feature type="domain" description="Protein kinase" evidence="5">
    <location>
        <begin position="6"/>
        <end position="267"/>
    </location>
</feature>
<dbReference type="Gene3D" id="1.10.510.10">
    <property type="entry name" value="Transferase(Phosphotransferase) domain 1"/>
    <property type="match status" value="1"/>
</dbReference>
<dbReference type="InterPro" id="IPR003594">
    <property type="entry name" value="HATPase_dom"/>
</dbReference>
<dbReference type="SMART" id="SM00387">
    <property type="entry name" value="HATPase_c"/>
    <property type="match status" value="1"/>
</dbReference>
<feature type="domain" description="Histidine kinase" evidence="6">
    <location>
        <begin position="1539"/>
        <end position="1797"/>
    </location>
</feature>
<dbReference type="InterPro" id="IPR041664">
    <property type="entry name" value="AAA_16"/>
</dbReference>
<dbReference type="Pfam" id="PF02518">
    <property type="entry name" value="HATPase_c"/>
    <property type="match status" value="1"/>
</dbReference>
<dbReference type="PANTHER" id="PTHR43642">
    <property type="entry name" value="HYBRID SIGNAL TRANSDUCTION HISTIDINE KINASE G"/>
    <property type="match status" value="1"/>
</dbReference>
<dbReference type="SUPFAM" id="SSF56112">
    <property type="entry name" value="Protein kinase-like (PK-like)"/>
    <property type="match status" value="1"/>
</dbReference>
<dbReference type="Proteomes" id="UP000729701">
    <property type="component" value="Unassembled WGS sequence"/>
</dbReference>
<dbReference type="SUPFAM" id="SSF55874">
    <property type="entry name" value="ATPase domain of HSP90 chaperone/DNA topoisomerase II/histidine kinase"/>
    <property type="match status" value="1"/>
</dbReference>
<dbReference type="InterPro" id="IPR036890">
    <property type="entry name" value="HATPase_C_sf"/>
</dbReference>
<proteinExistence type="predicted"/>
<sequence>MKLSGYQFLDQIYSGTKTLVYRGIKESDDEPVVIKLLRHEYPTFSELVQFRNQYSIAKNIDLPGVIKTYSLEPYHNSYALVMEDFGGISLKECQVGKNPNFFDEFFHIAIQIITTLEGLYRNRVIHKDIKPANILINPITKQIKLIDFSIASLLPRETQTLRYPNVLEGTLAYISPEQTGRMNRGIDWRSDFYSLGITLFELLTGQLPFTSDDAMELVYCHIAKQPPSVHSINPDIPLILSDIIAKLMAKNAEDRYQSALGLKYDLEACWQTYQKIGKFESFELGSRDISDCFAIPEKLYGRETEVKTLLAAFDRVAAGNREMMLVAGFSGIGKTAVVNEVHKPIVRQRGYFIKGKYDQFQRNIPLAAFVQAFRDLMEQLLSESNAQLQEWRNQILAALGEQGQVIIEVIPELEKIIGKQPPVAEISGSAVTNRFNLLFQKFIQVFTAKKHPLVIFIDDLQWADLASLKLIELLMCESNTQHLLLIGAYRDNEVLLAHPLMLTLEEIRKNQAQVNIITLNALSTTNLNNLLSDTLKCSLEVAFPLALLVHQKTSGNPFFSNQFIRSLYEDGLIIFNFEQYYWQCELSTLKQLALSTDVVEFMAIQLKKLPISTQEVLKFGACIGNQFDLATLAIVNNKSQSETASELWKALQEGLLIPANEVYKFFQDESSNNSPKNDTQVKINYKFLHDRVQQAAYSLIPEVQKKSTHLKIGQLLLKNTPTAKQEERIFDIVNQLNYGVELINTQEELDKLAHLNLIAGRKAKSSTAYTAAMKHFSLGLEILGVDSWHQYSLCLALHEEACDAAYLCGDFEEMDRFAEKVINFGATLLDKVRVYEIKIQACIVQNKLIEALTIAFNVLKLIDIKFPEAPTKSDIQQAFQATAEQLTNKKIADLINLPEMTDLKILAAMRILSSTFSAAYLGCPEFVPLITLKLVDLSIQYGNTGLSANGYCTYGFLLCSVVGNIDVGYEFAQLSLNVLSKTNATSLQAQTLLLYNSLVGHWKNHARNFLRPLQEVYQIGLQTGDLEFAAYALHNYSFGCYLTGKELTGLEREMGTYCETLKLLKQKTGLGYVQIWQQTVLNLMNPSQDVCCLIGKVYDEQVMLPIHEAMNDITAIGMVYFNKFTLNYLVGNLPLALEYSVEVEKYLPALTGLLIYPAFYFYDSLVKLAVYFEVTSPEQNQILEKVNYNQEKMKHWANHAPMNFLHKYYLVEAEQQRILGEKVVAMDYYDKAIALAKQNEYLQEEALANELAAKFYLEWGKETIAQTYLINAYYCYARWGALAKVNDLEKRYPQLVAPIQQREKVYLNTQETISISSRTDQTITSSTIISESLDLISFVKASQTISSEIQIDKLLINLMQVLIENAGASKGVLMMPNKSEWVIEAIGLAAKTITTVLQSIPVEESQDIPINLINYVSRTQEYVMFNDDAVADIDNFNDPYILEQQPKSLLCNPILNQGKLIAILYLENNLTVGAFTDDRLLVLNLLCSQAAISLENARLYQQSQDYSQQLERSFEDLKHAQLQLIQNEKMSALGNLVSGIGHEINNPIGSLVGNLQPAREYVQDLFKLIDLYKKYYPNPVVEIAKEIKAIDLDYVQDDLPKLISSMHQAADRICDMSISLRTFSRADTDKKIPFNIHEGIDSTLMILKHRLKASEIRPEIEVMKNYDDLPEIHCFPGQLNQVFMNLLANGIDALDESNTGRSFGEIEASPNRITITTKINNNKKQVAISIQDNGVGMSEEVRARIFDHLFTTKPVGKGTGLGLAIAYQIVVEKHGGTIEVNSVPGQGASFVISIPLE</sequence>
<evidence type="ECO:0000256" key="4">
    <source>
        <dbReference type="ARBA" id="ARBA00023012"/>
    </source>
</evidence>
<dbReference type="Pfam" id="PF01590">
    <property type="entry name" value="GAF"/>
    <property type="match status" value="1"/>
</dbReference>
<dbReference type="GO" id="GO:0005524">
    <property type="term" value="F:ATP binding"/>
    <property type="evidence" value="ECO:0007669"/>
    <property type="project" value="InterPro"/>
</dbReference>
<dbReference type="Gene3D" id="3.40.50.300">
    <property type="entry name" value="P-loop containing nucleotide triphosphate hydrolases"/>
    <property type="match status" value="1"/>
</dbReference>
<dbReference type="EMBL" id="JAHHGZ010000001">
    <property type="protein sequence ID" value="MBW4665880.1"/>
    <property type="molecule type" value="Genomic_DNA"/>
</dbReference>
<dbReference type="Gene3D" id="3.30.200.20">
    <property type="entry name" value="Phosphorylase Kinase, domain 1"/>
    <property type="match status" value="1"/>
</dbReference>
<dbReference type="Pfam" id="PF00069">
    <property type="entry name" value="Pkinase"/>
    <property type="match status" value="1"/>
</dbReference>
<reference evidence="7" key="2">
    <citation type="journal article" date="2022" name="Microbiol. Resour. Announc.">
        <title>Metagenome Sequencing to Explore Phylogenomics of Terrestrial Cyanobacteria.</title>
        <authorList>
            <person name="Ward R.D."/>
            <person name="Stajich J.E."/>
            <person name="Johansen J.R."/>
            <person name="Huntemann M."/>
            <person name="Clum A."/>
            <person name="Foster B."/>
            <person name="Foster B."/>
            <person name="Roux S."/>
            <person name="Palaniappan K."/>
            <person name="Varghese N."/>
            <person name="Mukherjee S."/>
            <person name="Reddy T.B.K."/>
            <person name="Daum C."/>
            <person name="Copeland A."/>
            <person name="Chen I.A."/>
            <person name="Ivanova N.N."/>
            <person name="Kyrpides N.C."/>
            <person name="Shapiro N."/>
            <person name="Eloe-Fadrosh E.A."/>
            <person name="Pietrasiak N."/>
        </authorList>
    </citation>
    <scope>NUCLEOTIDE SEQUENCE</scope>
    <source>
        <strain evidence="7">GSE-NOS-MK-12-04C</strain>
    </source>
</reference>
<evidence type="ECO:0000256" key="1">
    <source>
        <dbReference type="ARBA" id="ARBA00000085"/>
    </source>
</evidence>
<dbReference type="GO" id="GO:0004673">
    <property type="term" value="F:protein histidine kinase activity"/>
    <property type="evidence" value="ECO:0007669"/>
    <property type="project" value="UniProtKB-EC"/>
</dbReference>
<dbReference type="Gene3D" id="3.30.565.10">
    <property type="entry name" value="Histidine kinase-like ATPase, C-terminal domain"/>
    <property type="match status" value="1"/>
</dbReference>
<dbReference type="InterPro" id="IPR011009">
    <property type="entry name" value="Kinase-like_dom_sf"/>
</dbReference>
<dbReference type="InterPro" id="IPR004358">
    <property type="entry name" value="Sig_transdc_His_kin-like_C"/>
</dbReference>
<evidence type="ECO:0000313" key="7">
    <source>
        <dbReference type="EMBL" id="MBW4665880.1"/>
    </source>
</evidence>
<evidence type="ECO:0000256" key="2">
    <source>
        <dbReference type="ARBA" id="ARBA00012438"/>
    </source>
</evidence>
<dbReference type="InterPro" id="IPR053159">
    <property type="entry name" value="Hybrid_Histidine_Kinase"/>
</dbReference>
<dbReference type="SUPFAM" id="SSF52540">
    <property type="entry name" value="P-loop containing nucleoside triphosphate hydrolases"/>
    <property type="match status" value="1"/>
</dbReference>
<comment type="caution">
    <text evidence="7">The sequence shown here is derived from an EMBL/GenBank/DDBJ whole genome shotgun (WGS) entry which is preliminary data.</text>
</comment>
<evidence type="ECO:0000313" key="8">
    <source>
        <dbReference type="Proteomes" id="UP000729701"/>
    </source>
</evidence>
<keyword evidence="3" id="KW-0808">Transferase</keyword>
<dbReference type="PROSITE" id="PS50109">
    <property type="entry name" value="HIS_KIN"/>
    <property type="match status" value="1"/>
</dbReference>
<comment type="catalytic activity">
    <reaction evidence="1">
        <text>ATP + protein L-histidine = ADP + protein N-phospho-L-histidine.</text>
        <dbReference type="EC" id="2.7.13.3"/>
    </reaction>
</comment>
<accession>A0A951USJ2</accession>